<dbReference type="InterPro" id="IPR018247">
    <property type="entry name" value="EF_Hand_1_Ca_BS"/>
</dbReference>
<organism evidence="4 5">
    <name type="scientific">Spinacia oleracea</name>
    <name type="common">Spinach</name>
    <dbReference type="NCBI Taxonomy" id="3562"/>
    <lineage>
        <taxon>Eukaryota</taxon>
        <taxon>Viridiplantae</taxon>
        <taxon>Streptophyta</taxon>
        <taxon>Embryophyta</taxon>
        <taxon>Tracheophyta</taxon>
        <taxon>Spermatophyta</taxon>
        <taxon>Magnoliopsida</taxon>
        <taxon>eudicotyledons</taxon>
        <taxon>Gunneridae</taxon>
        <taxon>Pentapetalae</taxon>
        <taxon>Caryophyllales</taxon>
        <taxon>Chenopodiaceae</taxon>
        <taxon>Chenopodioideae</taxon>
        <taxon>Anserineae</taxon>
        <taxon>Spinacia</taxon>
    </lineage>
</organism>
<dbReference type="InterPro" id="IPR042197">
    <property type="entry name" value="Apaf_helical"/>
</dbReference>
<evidence type="ECO:0000259" key="3">
    <source>
        <dbReference type="Pfam" id="PF25019"/>
    </source>
</evidence>
<dbReference type="PROSITE" id="PS00018">
    <property type="entry name" value="EF_HAND_1"/>
    <property type="match status" value="1"/>
</dbReference>
<dbReference type="Gene3D" id="3.80.10.10">
    <property type="entry name" value="Ribonuclease Inhibitor"/>
    <property type="match status" value="1"/>
</dbReference>
<evidence type="ECO:0000259" key="2">
    <source>
        <dbReference type="Pfam" id="PF23559"/>
    </source>
</evidence>
<dbReference type="RefSeq" id="XP_021862960.2">
    <property type="nucleotide sequence ID" value="XM_022007268.2"/>
</dbReference>
<evidence type="ECO:0000313" key="5">
    <source>
        <dbReference type="RefSeq" id="XP_021862960.2"/>
    </source>
</evidence>
<keyword evidence="1" id="KW-0611">Plant defense</keyword>
<gene>
    <name evidence="5" type="primary">LOC110801858</name>
</gene>
<dbReference type="Pfam" id="PF25019">
    <property type="entry name" value="LRR_R13L1-DRL21"/>
    <property type="match status" value="1"/>
</dbReference>
<dbReference type="InterPro" id="IPR044974">
    <property type="entry name" value="Disease_R_plants"/>
</dbReference>
<dbReference type="GeneID" id="110801858"/>
<sequence>MHELKGLSDEDSWCLFERIAFNQGSKQVDDALVVVGKNIVKKCANVPLSIRVIGSMLYDQDKSKWLSFQEIDLAKIRQGEDGIMQILKFSYYHLTRELKTCFSYCALFPKDYEIRKEFLINLWLAEGCLECPKKIRNEEDVGEEYFSILLQRCFFQDMVMDEHGEIYSVKMHDLIHDLTQVVAGKESCLVMDTSTSHLNKKIHHVSVAVRHSLLPCAGDTLGKMRIMRTLLQLQRPGFDDEVFCESDVAIILANCRHLRVLDLSRLHIRSLGMGSLINLNTLSTFVLGGGSSNQVHIGQLRELMPLNNLRGELKIQFRESYSYDATNAEEGSYLLSKKHIKALVIKGAKYETPIVLDERLLEVLQPHHDLILIKIYGYKSIRLPGWVAAIAANLPRLVRICLERFERLQHLPQLSQLQHLKILQLDNMPGVEYMEDDKGNIPCFPLLEELILWNFPKLKGWWRPEVGVETDGVIPGLHKLTIFGCPNLTSFPGIPHVKEKRANKFNPYW</sequence>
<reference evidence="5" key="2">
    <citation type="submission" date="2025-08" db="UniProtKB">
        <authorList>
            <consortium name="RefSeq"/>
        </authorList>
    </citation>
    <scope>IDENTIFICATION</scope>
    <source>
        <tissue evidence="5">Leaf</tissue>
    </source>
</reference>
<dbReference type="GO" id="GO:0043531">
    <property type="term" value="F:ADP binding"/>
    <property type="evidence" value="ECO:0007669"/>
    <property type="project" value="InterPro"/>
</dbReference>
<accession>A0A9R0K923</accession>
<dbReference type="Gene3D" id="1.10.8.430">
    <property type="entry name" value="Helical domain of apoptotic protease-activating factors"/>
    <property type="match status" value="1"/>
</dbReference>
<proteinExistence type="predicted"/>
<dbReference type="InterPro" id="IPR027417">
    <property type="entry name" value="P-loop_NTPase"/>
</dbReference>
<dbReference type="AlphaFoldDB" id="A0A9R0K923"/>
<evidence type="ECO:0000313" key="4">
    <source>
        <dbReference type="Proteomes" id="UP000813463"/>
    </source>
</evidence>
<keyword evidence="4" id="KW-1185">Reference proteome</keyword>
<dbReference type="Gene3D" id="1.10.10.10">
    <property type="entry name" value="Winged helix-like DNA-binding domain superfamily/Winged helix DNA-binding domain"/>
    <property type="match status" value="1"/>
</dbReference>
<evidence type="ECO:0000256" key="1">
    <source>
        <dbReference type="ARBA" id="ARBA00022821"/>
    </source>
</evidence>
<dbReference type="Proteomes" id="UP000813463">
    <property type="component" value="Chromosome 4"/>
</dbReference>
<name>A0A9R0K923_SPIOL</name>
<dbReference type="SUPFAM" id="SSF52540">
    <property type="entry name" value="P-loop containing nucleoside triphosphate hydrolases"/>
    <property type="match status" value="1"/>
</dbReference>
<reference evidence="4" key="1">
    <citation type="journal article" date="2021" name="Nat. Commun.">
        <title>Genomic analyses provide insights into spinach domestication and the genetic basis of agronomic traits.</title>
        <authorList>
            <person name="Cai X."/>
            <person name="Sun X."/>
            <person name="Xu C."/>
            <person name="Sun H."/>
            <person name="Wang X."/>
            <person name="Ge C."/>
            <person name="Zhang Z."/>
            <person name="Wang Q."/>
            <person name="Fei Z."/>
            <person name="Jiao C."/>
            <person name="Wang Q."/>
        </authorList>
    </citation>
    <scope>NUCLEOTIDE SEQUENCE [LARGE SCALE GENOMIC DNA]</scope>
    <source>
        <strain evidence="4">cv. Varoflay</strain>
    </source>
</reference>
<dbReference type="PANTHER" id="PTHR23155">
    <property type="entry name" value="DISEASE RESISTANCE PROTEIN RP"/>
    <property type="match status" value="1"/>
</dbReference>
<dbReference type="SUPFAM" id="SSF52058">
    <property type="entry name" value="L domain-like"/>
    <property type="match status" value="1"/>
</dbReference>
<dbReference type="InterPro" id="IPR036388">
    <property type="entry name" value="WH-like_DNA-bd_sf"/>
</dbReference>
<feature type="domain" description="Disease resistance protein winged helix" evidence="2">
    <location>
        <begin position="107"/>
        <end position="178"/>
    </location>
</feature>
<dbReference type="InterPro" id="IPR032675">
    <property type="entry name" value="LRR_dom_sf"/>
</dbReference>
<dbReference type="GO" id="GO:0098542">
    <property type="term" value="P:defense response to other organism"/>
    <property type="evidence" value="ECO:0007669"/>
    <property type="project" value="TreeGrafter"/>
</dbReference>
<dbReference type="Pfam" id="PF23559">
    <property type="entry name" value="WHD_DRP"/>
    <property type="match status" value="1"/>
</dbReference>
<dbReference type="PANTHER" id="PTHR23155:SF1211">
    <property type="entry name" value="OS09G0313500 PROTEIN"/>
    <property type="match status" value="1"/>
</dbReference>
<protein>
    <submittedName>
        <fullName evidence="5">Disease resistance protein RGA1 isoform X2</fullName>
    </submittedName>
</protein>
<dbReference type="InterPro" id="IPR056789">
    <property type="entry name" value="LRR_R13L1-DRL21"/>
</dbReference>
<dbReference type="KEGG" id="soe:110801858"/>
<feature type="domain" description="R13L1/DRL21-like LRR repeat region" evidence="3">
    <location>
        <begin position="300"/>
        <end position="428"/>
    </location>
</feature>
<dbReference type="InterPro" id="IPR058922">
    <property type="entry name" value="WHD_DRP"/>
</dbReference>